<gene>
    <name evidence="7" type="ORF">ACFSKO_15050</name>
</gene>
<dbReference type="GO" id="GO:0003678">
    <property type="term" value="F:DNA helicase activity"/>
    <property type="evidence" value="ECO:0007669"/>
    <property type="project" value="UniProtKB-EC"/>
</dbReference>
<keyword evidence="3" id="KW-0067">ATP-binding</keyword>
<evidence type="ECO:0000313" key="7">
    <source>
        <dbReference type="EMBL" id="MFD2206945.1"/>
    </source>
</evidence>
<comment type="similarity">
    <text evidence="4">Belongs to the helicase family. DinG subfamily.</text>
</comment>
<feature type="coiled-coil region" evidence="5">
    <location>
        <begin position="582"/>
        <end position="609"/>
    </location>
</feature>
<keyword evidence="7" id="KW-0347">Helicase</keyword>
<evidence type="ECO:0000259" key="6">
    <source>
        <dbReference type="PROSITE" id="PS51193"/>
    </source>
</evidence>
<protein>
    <submittedName>
        <fullName evidence="7">ATP-dependent DNA helicase</fullName>
        <ecNumber evidence="7">3.6.4.12</ecNumber>
    </submittedName>
</protein>
<dbReference type="SUPFAM" id="SSF52540">
    <property type="entry name" value="P-loop containing nucleoside triphosphate hydrolases"/>
    <property type="match status" value="1"/>
</dbReference>
<keyword evidence="1" id="KW-0547">Nucleotide-binding</keyword>
<dbReference type="Pfam" id="PF13307">
    <property type="entry name" value="Helicase_C_2"/>
    <property type="match status" value="1"/>
</dbReference>
<evidence type="ECO:0000256" key="5">
    <source>
        <dbReference type="SAM" id="Coils"/>
    </source>
</evidence>
<dbReference type="InterPro" id="IPR045028">
    <property type="entry name" value="DinG/Rad3-like"/>
</dbReference>
<name>A0ABW5BQB8_9PROT</name>
<keyword evidence="5" id="KW-0175">Coiled coil</keyword>
<dbReference type="PANTHER" id="PTHR11472">
    <property type="entry name" value="DNA REPAIR DEAD HELICASE RAD3/XP-D SUBFAMILY MEMBER"/>
    <property type="match status" value="1"/>
</dbReference>
<evidence type="ECO:0000256" key="1">
    <source>
        <dbReference type="ARBA" id="ARBA00022741"/>
    </source>
</evidence>
<dbReference type="InterPro" id="IPR027417">
    <property type="entry name" value="P-loop_NTPase"/>
</dbReference>
<dbReference type="PANTHER" id="PTHR11472:SF34">
    <property type="entry name" value="REGULATOR OF TELOMERE ELONGATION HELICASE 1"/>
    <property type="match status" value="1"/>
</dbReference>
<dbReference type="SMART" id="SM00491">
    <property type="entry name" value="HELICc2"/>
    <property type="match status" value="1"/>
</dbReference>
<dbReference type="RefSeq" id="WP_380253081.1">
    <property type="nucleotide sequence ID" value="NZ_JBHUII010000008.1"/>
</dbReference>
<reference evidence="8" key="1">
    <citation type="journal article" date="2019" name="Int. J. Syst. Evol. Microbiol.">
        <title>The Global Catalogue of Microorganisms (GCM) 10K type strain sequencing project: providing services to taxonomists for standard genome sequencing and annotation.</title>
        <authorList>
            <consortium name="The Broad Institute Genomics Platform"/>
            <consortium name="The Broad Institute Genome Sequencing Center for Infectious Disease"/>
            <person name="Wu L."/>
            <person name="Ma J."/>
        </authorList>
    </citation>
    <scope>NUCLEOTIDE SEQUENCE [LARGE SCALE GENOMIC DNA]</scope>
    <source>
        <strain evidence="8">CGMCC 4.7192</strain>
    </source>
</reference>
<organism evidence="7 8">
    <name type="scientific">Kiloniella antarctica</name>
    <dbReference type="NCBI Taxonomy" id="1550907"/>
    <lineage>
        <taxon>Bacteria</taxon>
        <taxon>Pseudomonadati</taxon>
        <taxon>Pseudomonadota</taxon>
        <taxon>Alphaproteobacteria</taxon>
        <taxon>Rhodospirillales</taxon>
        <taxon>Kiloniellaceae</taxon>
        <taxon>Kiloniella</taxon>
    </lineage>
</organism>
<dbReference type="GO" id="GO:0016787">
    <property type="term" value="F:hydrolase activity"/>
    <property type="evidence" value="ECO:0007669"/>
    <property type="project" value="UniProtKB-KW"/>
</dbReference>
<evidence type="ECO:0000256" key="4">
    <source>
        <dbReference type="ARBA" id="ARBA00038058"/>
    </source>
</evidence>
<comment type="caution">
    <text evidence="7">The sequence shown here is derived from an EMBL/GenBank/DDBJ whole genome shotgun (WGS) entry which is preliminary data.</text>
</comment>
<dbReference type="PROSITE" id="PS51193">
    <property type="entry name" value="HELICASE_ATP_BIND_2"/>
    <property type="match status" value="1"/>
</dbReference>
<evidence type="ECO:0000256" key="3">
    <source>
        <dbReference type="ARBA" id="ARBA00022840"/>
    </source>
</evidence>
<dbReference type="InterPro" id="IPR006555">
    <property type="entry name" value="ATP-dep_Helicase_C"/>
</dbReference>
<feature type="domain" description="Helicase ATP-binding" evidence="6">
    <location>
        <begin position="213"/>
        <end position="497"/>
    </location>
</feature>
<dbReference type="Gene3D" id="3.40.50.300">
    <property type="entry name" value="P-loop containing nucleotide triphosphate hydrolases"/>
    <property type="match status" value="2"/>
</dbReference>
<proteinExistence type="inferred from homology"/>
<accession>A0ABW5BQB8</accession>
<dbReference type="EC" id="3.6.4.12" evidence="7"/>
<keyword evidence="8" id="KW-1185">Reference proteome</keyword>
<sequence>MSTDPHTPKNTNNKYPDAVMMPKAPLLLSGLRFSVWISPDGEIERLANSEAARRVTLEPPYVCHARSTAQRLSIDPFLSYDVLELIAFVRPSAACTPTPRGLAAFIGAPEPTSIEAAAMLLHQTSELLLREQASKGRQFDPYAADIARTMMMAGWLWGPSVLAAMHEEDIHSPALKPGRGLRIWERLEEWSDHAPEDPPRNQSVKPEDARKRLADLLGDEAEARPQQVDYTSAVSSAFAPRDVSGEPNIVLAEAGTGVGKTLGYIAPASIWAEKNGAPIWISTFTRNLQTQIDSELNRLFPERHEKAKRVVIRKGRENYLCLLNLEEASQALMSRPNDAIAIGLMARWASRTRNGDMVGGDFPGWLADLVGRGRTLGLTDRRGECIYSGCPHYSRCYIERNIRKAKRANIVVANHALVMIQAAMGGGRDEGSLPSHYVFDEGHHLFDAADSAFSAHLTAQESQELRRWISGVETGTTRSASRARGLKKRLEDLVATDDRTRDLVTETVHAARHLTGDGWVNRMEDKQPSGPMETFLSHLRDQVYARTDHENSPYSLEAETKPPIPGLIDSAIELRSALEQLLEPIKNLRRRLEQRLDNEADELDSDTRRRIEAACKSLEQRGSNQIQAWISMLSALEEETPEDFTDWFSVERAGGKDLDVGLHRHWIDPTKPLANTLLSQAQGTVITSATLTEGSGSEESDWIGAERRTGAAFVPGTPIRARFKSPYDYVEQTRVFIINDVRKDDMDQVSAAYRELFLASQGGALGLFTAISRLRTVHQKMGPELDRAGLTLYSQHVDNLDTSTLIDIFRAERNSSLLGTDAVRDGVDVPGESLRLIVFDRVPWPRPTIQHRARKDHFGGNRYNDSQTRLKLKQAFGRLVRRENDRGIFVLLDPMMPSRLQNAFPEGVSIQKVGLAEAVKEVKNFFDTKTQKLPKRDR</sequence>
<evidence type="ECO:0000256" key="2">
    <source>
        <dbReference type="ARBA" id="ARBA00022801"/>
    </source>
</evidence>
<dbReference type="InterPro" id="IPR014013">
    <property type="entry name" value="Helic_SF1/SF2_ATP-bd_DinG/Rad3"/>
</dbReference>
<dbReference type="Proteomes" id="UP001597294">
    <property type="component" value="Unassembled WGS sequence"/>
</dbReference>
<dbReference type="EMBL" id="JBHUII010000008">
    <property type="protein sequence ID" value="MFD2206945.1"/>
    <property type="molecule type" value="Genomic_DNA"/>
</dbReference>
<evidence type="ECO:0000313" key="8">
    <source>
        <dbReference type="Proteomes" id="UP001597294"/>
    </source>
</evidence>
<keyword evidence="2 7" id="KW-0378">Hydrolase</keyword>